<dbReference type="InterPro" id="IPR011643">
    <property type="entry name" value="HCR1"/>
</dbReference>
<name>A0A9N8HLH5_9STRA</name>
<comment type="caution">
    <text evidence="2">The sequence shown here is derived from an EMBL/GenBank/DDBJ whole genome shotgun (WGS) entry which is preliminary data.</text>
</comment>
<evidence type="ECO:0000256" key="1">
    <source>
        <dbReference type="SAM" id="SignalP"/>
    </source>
</evidence>
<dbReference type="Proteomes" id="UP001153069">
    <property type="component" value="Unassembled WGS sequence"/>
</dbReference>
<proteinExistence type="predicted"/>
<feature type="signal peptide" evidence="1">
    <location>
        <begin position="1"/>
        <end position="18"/>
    </location>
</feature>
<dbReference type="OrthoDB" id="41033at2759"/>
<dbReference type="AlphaFoldDB" id="A0A9N8HLH5"/>
<evidence type="ECO:0000313" key="3">
    <source>
        <dbReference type="Proteomes" id="UP001153069"/>
    </source>
</evidence>
<protein>
    <submittedName>
        <fullName evidence="2">Uncharacterized protein</fullName>
    </submittedName>
</protein>
<dbReference type="EMBL" id="CAICTM010000809">
    <property type="protein sequence ID" value="CAB9516835.1"/>
    <property type="molecule type" value="Genomic_DNA"/>
</dbReference>
<evidence type="ECO:0000313" key="2">
    <source>
        <dbReference type="EMBL" id="CAB9516835.1"/>
    </source>
</evidence>
<accession>A0A9N8HLH5</accession>
<keyword evidence="1" id="KW-0732">Signal</keyword>
<organism evidence="2 3">
    <name type="scientific">Seminavis robusta</name>
    <dbReference type="NCBI Taxonomy" id="568900"/>
    <lineage>
        <taxon>Eukaryota</taxon>
        <taxon>Sar</taxon>
        <taxon>Stramenopiles</taxon>
        <taxon>Ochrophyta</taxon>
        <taxon>Bacillariophyta</taxon>
        <taxon>Bacillariophyceae</taxon>
        <taxon>Bacillariophycidae</taxon>
        <taxon>Naviculales</taxon>
        <taxon>Naviculaceae</taxon>
        <taxon>Seminavis</taxon>
    </lineage>
</organism>
<gene>
    <name evidence="2" type="ORF">SEMRO_810_G205720.1</name>
</gene>
<sequence>MMIQPSIFFLFLPSLVFSQGLDLGGGVITRTNVDLLANLALDLRDIRASQDPDTILRLYLDGRNAEDTPGFYYPLKKLADTMSEEEKGFTPNYIFHLYGLADLSEDDYTKSLHYSDRSIRSTITTKTELTADAIVALDTWMYATHVLHKGVDLCSRRAAADDPDRLEDLGGGGMDEFIALWIGKEQTPASSEGHSLYALSQDVGQYFGTNLPEAQVNEDLKLLYQQGAGVLSLPHACTKEGDATGVQQLWNVAQQMISKMYIPLVQMLIHSLVIEDEDLAALYAMAIVPQVSQCQPSVYKRLHGALLTGNVNFAKKNEILNDIDIVIDCLGLTCDDIGTYRDETYSCSAANKGSVKALAGYYPTTNVHSYAKLDLDILQLRILTSLDSWHFARYIYQFGRNSLKERDSDNDVYELLSLHELAVAVCRKKADPLYSYYVAYFNQVNYADIAVDEALRGVGKWKTKEQRREVIVATCAFQIVFLYLIAEVKETVQQCRDPAFDPVDASMHPWDEVAALLVGSLEGPQEGGSSDIADGQLIFNLANSRAFQFQTLTDEGYSQVNSDLDDLLFAGKGELDAKDCDNLESTAQRIEKLAIVPMIQSAMRYAVALEKLDNANDSVEAALGEVFAFSVLPILFAADSESAEVIRENMEVMEGTPSVRNGAQTVADAFGAAVEAWGLACPNLGYTSNADPCLLQGGHSKPRSYSRSAAKSCTESIAWLSTGITLLVWLAL</sequence>
<reference evidence="2" key="1">
    <citation type="submission" date="2020-06" db="EMBL/GenBank/DDBJ databases">
        <authorList>
            <consortium name="Plant Systems Biology data submission"/>
        </authorList>
    </citation>
    <scope>NUCLEOTIDE SEQUENCE</scope>
    <source>
        <strain evidence="2">D6</strain>
    </source>
</reference>
<feature type="chain" id="PRO_5040251301" evidence="1">
    <location>
        <begin position="19"/>
        <end position="732"/>
    </location>
</feature>
<keyword evidence="3" id="KW-1185">Reference proteome</keyword>
<dbReference type="Pfam" id="PF07692">
    <property type="entry name" value="Fea1"/>
    <property type="match status" value="1"/>
</dbReference>